<name>A0A0K6GM95_9BACL</name>
<evidence type="ECO:0000313" key="3">
    <source>
        <dbReference type="EMBL" id="CUA79621.1"/>
    </source>
</evidence>
<dbReference type="Proteomes" id="UP000182738">
    <property type="component" value="Unassembled WGS sequence"/>
</dbReference>
<dbReference type="CDD" id="cd03809">
    <property type="entry name" value="GT4_MtfB-like"/>
    <property type="match status" value="1"/>
</dbReference>
<proteinExistence type="predicted"/>
<accession>A0A0K6GM95</accession>
<dbReference type="Pfam" id="PF00534">
    <property type="entry name" value="Glycos_transf_1"/>
    <property type="match status" value="1"/>
</dbReference>
<dbReference type="GO" id="GO:0009103">
    <property type="term" value="P:lipopolysaccharide biosynthetic process"/>
    <property type="evidence" value="ECO:0007669"/>
    <property type="project" value="TreeGrafter"/>
</dbReference>
<dbReference type="Gene3D" id="3.40.50.2000">
    <property type="entry name" value="Glycogen Phosphorylase B"/>
    <property type="match status" value="2"/>
</dbReference>
<feature type="domain" description="Glycosyl transferase family 1" evidence="2">
    <location>
        <begin position="187"/>
        <end position="348"/>
    </location>
</feature>
<evidence type="ECO:0000313" key="4">
    <source>
        <dbReference type="Proteomes" id="UP000182738"/>
    </source>
</evidence>
<evidence type="ECO:0000259" key="2">
    <source>
        <dbReference type="Pfam" id="PF00534"/>
    </source>
</evidence>
<organism evidence="3 4">
    <name type="scientific">Anoxybacillus suryakundensis</name>
    <dbReference type="NCBI Taxonomy" id="1325335"/>
    <lineage>
        <taxon>Bacteria</taxon>
        <taxon>Bacillati</taxon>
        <taxon>Bacillota</taxon>
        <taxon>Bacilli</taxon>
        <taxon>Bacillales</taxon>
        <taxon>Anoxybacillaceae</taxon>
        <taxon>Anoxybacillus</taxon>
    </lineage>
</organism>
<keyword evidence="4" id="KW-1185">Reference proteome</keyword>
<dbReference type="AlphaFoldDB" id="A0A0K6GM95"/>
<dbReference type="OrthoDB" id="158463at2"/>
<protein>
    <submittedName>
        <fullName evidence="3">Glycosyltransferase involved in cell wall bisynthesis</fullName>
    </submittedName>
</protein>
<dbReference type="PANTHER" id="PTHR46401">
    <property type="entry name" value="GLYCOSYLTRANSFERASE WBBK-RELATED"/>
    <property type="match status" value="1"/>
</dbReference>
<reference evidence="4" key="1">
    <citation type="submission" date="2015-08" db="EMBL/GenBank/DDBJ databases">
        <authorList>
            <person name="Varghese N."/>
        </authorList>
    </citation>
    <scope>NUCLEOTIDE SEQUENCE [LARGE SCALE GENOMIC DNA]</scope>
    <source>
        <strain evidence="4">DSM 27374</strain>
    </source>
</reference>
<dbReference type="FunFam" id="3.40.50.2000:FF:000119">
    <property type="entry name" value="Glycosyl transferase group 1"/>
    <property type="match status" value="1"/>
</dbReference>
<dbReference type="InterPro" id="IPR001296">
    <property type="entry name" value="Glyco_trans_1"/>
</dbReference>
<dbReference type="GO" id="GO:0016757">
    <property type="term" value="F:glycosyltransferase activity"/>
    <property type="evidence" value="ECO:0007669"/>
    <property type="project" value="InterPro"/>
</dbReference>
<dbReference type="PANTHER" id="PTHR46401:SF2">
    <property type="entry name" value="GLYCOSYLTRANSFERASE WBBK-RELATED"/>
    <property type="match status" value="1"/>
</dbReference>
<dbReference type="SUPFAM" id="SSF53756">
    <property type="entry name" value="UDP-Glycosyltransferase/glycogen phosphorylase"/>
    <property type="match status" value="1"/>
</dbReference>
<gene>
    <name evidence="3" type="ORF">Ga0061060_10515</name>
</gene>
<keyword evidence="1 3" id="KW-0808">Transferase</keyword>
<evidence type="ECO:0000256" key="1">
    <source>
        <dbReference type="ARBA" id="ARBA00022679"/>
    </source>
</evidence>
<dbReference type="STRING" id="1325335.GCA_001418025_00929"/>
<dbReference type="EMBL" id="CYGZ01000005">
    <property type="protein sequence ID" value="CUA79621.1"/>
    <property type="molecule type" value="Genomic_DNA"/>
</dbReference>
<sequence>MKIMIDATSLARKITGIENYTKNLVGNIIEINKEKNNELYILFRGDIPKYLERFEGFIPLVCPFKSQLLCEQIWIPYINLKYKPDVIHFPAFPPPLMLKNKNTYFTVHDATMWKYKETLSIKNKLYMRPLSNLGIKRSKKILTVSNASLKNILDVFPQIQGKIVNTGISISPIFRPEDNQAKLKDVKNKYNLPSKYFLTVGSLEPRKNLKFLISSFIDLKKRFPNDYKLVITGRAAWGSQELKKMIDNKDIKNEVIFTGYVPDEDLVSIYTLADCFIYPSIYEGFGLPVLEAMACGTPVMISNTSSLPEVGGDAALYFSPYVKEELVMQMQRFIINPELKKELSKRGLERSKEFSWKRVADSIYKQYESNYIHPI</sequence>
<dbReference type="RefSeq" id="WP_055440753.1">
    <property type="nucleotide sequence ID" value="NZ_BAABDZ010000015.1"/>
</dbReference>